<comment type="caution">
    <text evidence="2">The sequence shown here is derived from an EMBL/GenBank/DDBJ whole genome shotgun (WGS) entry which is preliminary data.</text>
</comment>
<keyword evidence="3" id="KW-1185">Reference proteome</keyword>
<evidence type="ECO:0008006" key="4">
    <source>
        <dbReference type="Google" id="ProtNLM"/>
    </source>
</evidence>
<gene>
    <name evidence="2" type="ORF">K431DRAFT_309987</name>
</gene>
<protein>
    <recommendedName>
        <fullName evidence="4">Blastomyces yeast-phase-specific protein</fullName>
    </recommendedName>
</protein>
<feature type="chain" id="PRO_5040196347" description="Blastomyces yeast-phase-specific protein" evidence="1">
    <location>
        <begin position="21"/>
        <end position="151"/>
    </location>
</feature>
<dbReference type="Proteomes" id="UP000799441">
    <property type="component" value="Unassembled WGS sequence"/>
</dbReference>
<evidence type="ECO:0000313" key="2">
    <source>
        <dbReference type="EMBL" id="KAF2724412.1"/>
    </source>
</evidence>
<dbReference type="Pfam" id="PF04681">
    <property type="entry name" value="Bys1"/>
    <property type="match status" value="1"/>
</dbReference>
<reference evidence="2" key="1">
    <citation type="journal article" date="2020" name="Stud. Mycol.">
        <title>101 Dothideomycetes genomes: a test case for predicting lifestyles and emergence of pathogens.</title>
        <authorList>
            <person name="Haridas S."/>
            <person name="Albert R."/>
            <person name="Binder M."/>
            <person name="Bloem J."/>
            <person name="Labutti K."/>
            <person name="Salamov A."/>
            <person name="Andreopoulos B."/>
            <person name="Baker S."/>
            <person name="Barry K."/>
            <person name="Bills G."/>
            <person name="Bluhm B."/>
            <person name="Cannon C."/>
            <person name="Castanera R."/>
            <person name="Culley D."/>
            <person name="Daum C."/>
            <person name="Ezra D."/>
            <person name="Gonzalez J."/>
            <person name="Henrissat B."/>
            <person name="Kuo A."/>
            <person name="Liang C."/>
            <person name="Lipzen A."/>
            <person name="Lutzoni F."/>
            <person name="Magnuson J."/>
            <person name="Mondo S."/>
            <person name="Nolan M."/>
            <person name="Ohm R."/>
            <person name="Pangilinan J."/>
            <person name="Park H.-J."/>
            <person name="Ramirez L."/>
            <person name="Alfaro M."/>
            <person name="Sun H."/>
            <person name="Tritt A."/>
            <person name="Yoshinaga Y."/>
            <person name="Zwiers L.-H."/>
            <person name="Turgeon B."/>
            <person name="Goodwin S."/>
            <person name="Spatafora J."/>
            <person name="Crous P."/>
            <person name="Grigoriev I."/>
        </authorList>
    </citation>
    <scope>NUCLEOTIDE SEQUENCE</scope>
    <source>
        <strain evidence="2">CBS 116435</strain>
    </source>
</reference>
<sequence>MRAPSVAVLSALAASMTTLASNVFVKNFCPPSYWLTITRGNQQTNGPFELHSAEGYTEAIIGVGNTLGVTDNSRYWSGSTSKLVFGYSSSNATVYWSVMSVDGNPFASDAGKEFNITSTKGCGGEETTTGPVYACRDDGVDLTLTLCSQNQ</sequence>
<proteinExistence type="predicted"/>
<dbReference type="AlphaFoldDB" id="A0A9P4QBZ7"/>
<feature type="signal peptide" evidence="1">
    <location>
        <begin position="1"/>
        <end position="20"/>
    </location>
</feature>
<dbReference type="InterPro" id="IPR006771">
    <property type="entry name" value="CetA-like"/>
</dbReference>
<dbReference type="EMBL" id="MU003771">
    <property type="protein sequence ID" value="KAF2724412.1"/>
    <property type="molecule type" value="Genomic_DNA"/>
</dbReference>
<evidence type="ECO:0000313" key="3">
    <source>
        <dbReference type="Proteomes" id="UP000799441"/>
    </source>
</evidence>
<keyword evidence="1" id="KW-0732">Signal</keyword>
<evidence type="ECO:0000256" key="1">
    <source>
        <dbReference type="SAM" id="SignalP"/>
    </source>
</evidence>
<accession>A0A9P4QBZ7</accession>
<organism evidence="2 3">
    <name type="scientific">Polychaeton citri CBS 116435</name>
    <dbReference type="NCBI Taxonomy" id="1314669"/>
    <lineage>
        <taxon>Eukaryota</taxon>
        <taxon>Fungi</taxon>
        <taxon>Dikarya</taxon>
        <taxon>Ascomycota</taxon>
        <taxon>Pezizomycotina</taxon>
        <taxon>Dothideomycetes</taxon>
        <taxon>Dothideomycetidae</taxon>
        <taxon>Capnodiales</taxon>
        <taxon>Capnodiaceae</taxon>
        <taxon>Polychaeton</taxon>
    </lineage>
</organism>
<dbReference type="OrthoDB" id="3682664at2759"/>
<name>A0A9P4QBZ7_9PEZI</name>